<evidence type="ECO:0000259" key="6">
    <source>
        <dbReference type="Pfam" id="PF00520"/>
    </source>
</evidence>
<dbReference type="eggNOG" id="KOG2301">
    <property type="taxonomic scope" value="Eukaryota"/>
</dbReference>
<proteinExistence type="predicted"/>
<dbReference type="GO" id="GO:0005248">
    <property type="term" value="F:voltage-gated sodium channel activity"/>
    <property type="evidence" value="ECO:0007669"/>
    <property type="project" value="TreeGrafter"/>
</dbReference>
<sequence length="167" mass="18935">MGLVFVEGAYLRDGWNVLDFTIVVSSLLPLVANNNSINLSSLRSFRILRPLRAISTIRSLRVLLLTLFGAIPDLINTLIILIFLFLIFAIAGLQLFQGMLKNRCFEINTGIPHIDDIICGGIDCPSGYICGKMMDNPDYGIYGDRKKNLRLKMQYKKYKNNNKFNKK</sequence>
<accession>G0QVD5</accession>
<protein>
    <recommendedName>
        <fullName evidence="6">Ion transport domain-containing protein</fullName>
    </recommendedName>
</protein>
<dbReference type="STRING" id="857967.G0QVD5"/>
<dbReference type="InterPro" id="IPR043203">
    <property type="entry name" value="VGCC_Ca_Na"/>
</dbReference>
<keyword evidence="2 5" id="KW-0812">Transmembrane</keyword>
<reference evidence="7 8" key="1">
    <citation type="submission" date="2011-07" db="EMBL/GenBank/DDBJ databases">
        <authorList>
            <person name="Coyne R."/>
            <person name="Brami D."/>
            <person name="Johnson J."/>
            <person name="Hostetler J."/>
            <person name="Hannick L."/>
            <person name="Clark T."/>
            <person name="Cassidy-Hanley D."/>
            <person name="Inman J."/>
        </authorList>
    </citation>
    <scope>NUCLEOTIDE SEQUENCE [LARGE SCALE GENOMIC DNA]</scope>
    <source>
        <strain evidence="7 8">G5</strain>
    </source>
</reference>
<evidence type="ECO:0000256" key="3">
    <source>
        <dbReference type="ARBA" id="ARBA00022989"/>
    </source>
</evidence>
<dbReference type="GO" id="GO:0001518">
    <property type="term" value="C:voltage-gated sodium channel complex"/>
    <property type="evidence" value="ECO:0007669"/>
    <property type="project" value="TreeGrafter"/>
</dbReference>
<dbReference type="GeneID" id="14906940"/>
<gene>
    <name evidence="7" type="ORF">IMG5_122960</name>
</gene>
<evidence type="ECO:0000313" key="8">
    <source>
        <dbReference type="Proteomes" id="UP000008983"/>
    </source>
</evidence>
<dbReference type="InParanoid" id="G0QVD5"/>
<dbReference type="EMBL" id="GL983940">
    <property type="protein sequence ID" value="EGR30824.1"/>
    <property type="molecule type" value="Genomic_DNA"/>
</dbReference>
<dbReference type="PANTHER" id="PTHR10037:SF62">
    <property type="entry name" value="SODIUM CHANNEL PROTEIN 60E"/>
    <property type="match status" value="1"/>
</dbReference>
<keyword evidence="4 5" id="KW-0472">Membrane</keyword>
<dbReference type="SUPFAM" id="SSF81324">
    <property type="entry name" value="Voltage-gated potassium channels"/>
    <property type="match status" value="1"/>
</dbReference>
<keyword evidence="3 5" id="KW-1133">Transmembrane helix</keyword>
<dbReference type="PANTHER" id="PTHR10037">
    <property type="entry name" value="VOLTAGE-GATED CATION CHANNEL CALCIUM AND SODIUM"/>
    <property type="match status" value="1"/>
</dbReference>
<keyword evidence="8" id="KW-1185">Reference proteome</keyword>
<evidence type="ECO:0000313" key="7">
    <source>
        <dbReference type="EMBL" id="EGR30824.1"/>
    </source>
</evidence>
<dbReference type="InterPro" id="IPR027359">
    <property type="entry name" value="Volt_channel_dom_sf"/>
</dbReference>
<evidence type="ECO:0000256" key="4">
    <source>
        <dbReference type="ARBA" id="ARBA00023136"/>
    </source>
</evidence>
<dbReference type="Pfam" id="PF00520">
    <property type="entry name" value="Ion_trans"/>
    <property type="match status" value="1"/>
</dbReference>
<evidence type="ECO:0000256" key="2">
    <source>
        <dbReference type="ARBA" id="ARBA00022692"/>
    </source>
</evidence>
<dbReference type="Gene3D" id="1.10.287.70">
    <property type="match status" value="1"/>
</dbReference>
<name>G0QVD5_ICHMU</name>
<comment type="subcellular location">
    <subcellularLocation>
        <location evidence="1">Membrane</location>
        <topology evidence="1">Multi-pass membrane protein</topology>
    </subcellularLocation>
</comment>
<organism evidence="7 8">
    <name type="scientific">Ichthyophthirius multifiliis</name>
    <name type="common">White spot disease agent</name>
    <name type="synonym">Ich</name>
    <dbReference type="NCBI Taxonomy" id="5932"/>
    <lineage>
        <taxon>Eukaryota</taxon>
        <taxon>Sar</taxon>
        <taxon>Alveolata</taxon>
        <taxon>Ciliophora</taxon>
        <taxon>Intramacronucleata</taxon>
        <taxon>Oligohymenophorea</taxon>
        <taxon>Hymenostomatida</taxon>
        <taxon>Ophryoglenina</taxon>
        <taxon>Ichthyophthirius</taxon>
    </lineage>
</organism>
<dbReference type="InterPro" id="IPR005821">
    <property type="entry name" value="Ion_trans_dom"/>
</dbReference>
<dbReference type="AlphaFoldDB" id="G0QVD5"/>
<dbReference type="OrthoDB" id="446235at2759"/>
<dbReference type="OMA" id="HTSCFKE"/>
<dbReference type="RefSeq" id="XP_004032411.1">
    <property type="nucleotide sequence ID" value="XM_004032363.1"/>
</dbReference>
<dbReference type="Gene3D" id="1.20.120.350">
    <property type="entry name" value="Voltage-gated potassium channels. Chain C"/>
    <property type="match status" value="1"/>
</dbReference>
<feature type="transmembrane region" description="Helical" evidence="5">
    <location>
        <begin position="77"/>
        <end position="96"/>
    </location>
</feature>
<evidence type="ECO:0000256" key="1">
    <source>
        <dbReference type="ARBA" id="ARBA00004141"/>
    </source>
</evidence>
<evidence type="ECO:0000256" key="5">
    <source>
        <dbReference type="SAM" id="Phobius"/>
    </source>
</evidence>
<feature type="domain" description="Ion transport" evidence="6">
    <location>
        <begin position="7"/>
        <end position="143"/>
    </location>
</feature>
<dbReference type="Proteomes" id="UP000008983">
    <property type="component" value="Unassembled WGS sequence"/>
</dbReference>
<feature type="transmembrane region" description="Helical" evidence="5">
    <location>
        <begin position="15"/>
        <end position="32"/>
    </location>
</feature>